<dbReference type="InterPro" id="IPR038371">
    <property type="entry name" value="Cu_polyphenol_OxRdtase_sf"/>
</dbReference>
<evidence type="ECO:0000256" key="9">
    <source>
        <dbReference type="ARBA" id="ARBA00048968"/>
    </source>
</evidence>
<comment type="function">
    <text evidence="2">Purine nucleoside enzyme that catalyzes the phosphorolysis of adenosine and inosine nucleosides, yielding D-ribose 1-phosphate and the respective free bases, adenine and hypoxanthine. Also catalyzes the phosphorolysis of S-methyl-5'-thioadenosine into adenine and S-methyl-5-thio-alpha-D-ribose 1-phosphate. Also has adenosine deaminase activity.</text>
</comment>
<evidence type="ECO:0000256" key="1">
    <source>
        <dbReference type="ARBA" id="ARBA00000553"/>
    </source>
</evidence>
<organism evidence="12">
    <name type="scientific">Baileyella intestinalis</name>
    <dbReference type="NCBI Taxonomy" id="2606709"/>
    <lineage>
        <taxon>Bacteria</taxon>
        <taxon>Bacillati</taxon>
        <taxon>Bacillota</taxon>
        <taxon>Clostridia</taxon>
        <taxon>Peptostreptococcales</taxon>
        <taxon>Anaerovoracaceae</taxon>
        <taxon>Baileyella</taxon>
    </lineage>
</organism>
<evidence type="ECO:0000256" key="6">
    <source>
        <dbReference type="ARBA" id="ARBA00022801"/>
    </source>
</evidence>
<dbReference type="PANTHER" id="PTHR30616">
    <property type="entry name" value="UNCHARACTERIZED PROTEIN YFIH"/>
    <property type="match status" value="1"/>
</dbReference>
<dbReference type="GO" id="GO:0005507">
    <property type="term" value="F:copper ion binding"/>
    <property type="evidence" value="ECO:0007669"/>
    <property type="project" value="TreeGrafter"/>
</dbReference>
<sequence length="260" mass="29470">MGTANFDRYKDRLIWGYSTRKGGISTGIYESMNLSFNTGDSFVNVRKNYELWGESLGVDAHNMVLVKQTHTANVIPVDKSFRGEGLYKPWRTDYDGMVTREKGLALVTTHADCVPVYIFDPVKNAIAMVHAGWKGTVSEIPRRAVDTMVRFYGCDPSNMVAMIGPCISRKRFQCDSDVIVRVKEMLVDGSDQWNFDEEEGKYHVSLAGLNRLVLEDCGVPHENIDMNDQCTYDNEELYFSHRRQGRARGGQAALLMMKQD</sequence>
<comment type="catalytic activity">
    <reaction evidence="10">
        <text>S-methyl-5'-thioadenosine + phosphate = 5-(methylsulfanyl)-alpha-D-ribose 1-phosphate + adenine</text>
        <dbReference type="Rhea" id="RHEA:11852"/>
        <dbReference type="ChEBI" id="CHEBI:16708"/>
        <dbReference type="ChEBI" id="CHEBI:17509"/>
        <dbReference type="ChEBI" id="CHEBI:43474"/>
        <dbReference type="ChEBI" id="CHEBI:58533"/>
        <dbReference type="EC" id="2.4.2.28"/>
    </reaction>
    <physiologicalReaction direction="left-to-right" evidence="10">
        <dbReference type="Rhea" id="RHEA:11853"/>
    </physiologicalReaction>
</comment>
<evidence type="ECO:0000256" key="7">
    <source>
        <dbReference type="ARBA" id="ARBA00022833"/>
    </source>
</evidence>
<comment type="catalytic activity">
    <reaction evidence="8">
        <text>adenosine + H2O + H(+) = inosine + NH4(+)</text>
        <dbReference type="Rhea" id="RHEA:24408"/>
        <dbReference type="ChEBI" id="CHEBI:15377"/>
        <dbReference type="ChEBI" id="CHEBI:15378"/>
        <dbReference type="ChEBI" id="CHEBI:16335"/>
        <dbReference type="ChEBI" id="CHEBI:17596"/>
        <dbReference type="ChEBI" id="CHEBI:28938"/>
        <dbReference type="EC" id="3.5.4.4"/>
    </reaction>
    <physiologicalReaction direction="left-to-right" evidence="8">
        <dbReference type="Rhea" id="RHEA:24409"/>
    </physiologicalReaction>
</comment>
<comment type="catalytic activity">
    <reaction evidence="9">
        <text>adenosine + phosphate = alpha-D-ribose 1-phosphate + adenine</text>
        <dbReference type="Rhea" id="RHEA:27642"/>
        <dbReference type="ChEBI" id="CHEBI:16335"/>
        <dbReference type="ChEBI" id="CHEBI:16708"/>
        <dbReference type="ChEBI" id="CHEBI:43474"/>
        <dbReference type="ChEBI" id="CHEBI:57720"/>
        <dbReference type="EC" id="2.4.2.1"/>
    </reaction>
    <physiologicalReaction direction="left-to-right" evidence="9">
        <dbReference type="Rhea" id="RHEA:27643"/>
    </physiologicalReaction>
</comment>
<evidence type="ECO:0000256" key="2">
    <source>
        <dbReference type="ARBA" id="ARBA00003215"/>
    </source>
</evidence>
<evidence type="ECO:0000256" key="11">
    <source>
        <dbReference type="RuleBase" id="RU361274"/>
    </source>
</evidence>
<comment type="similarity">
    <text evidence="3 11">Belongs to the purine nucleoside phosphorylase YfiH/LACC1 family.</text>
</comment>
<comment type="caution">
    <text evidence="12">The sequence shown here is derived from an EMBL/GenBank/DDBJ whole genome shotgun (WGS) entry which is preliminary data.</text>
</comment>
<dbReference type="SUPFAM" id="SSF64438">
    <property type="entry name" value="CNF1/YfiH-like putative cysteine hydrolases"/>
    <property type="match status" value="1"/>
</dbReference>
<dbReference type="CDD" id="cd16833">
    <property type="entry name" value="YfiH"/>
    <property type="match status" value="1"/>
</dbReference>
<dbReference type="RefSeq" id="WP_154572112.1">
    <property type="nucleotide sequence ID" value="NZ_JAQXPA010000013.1"/>
</dbReference>
<keyword evidence="6" id="KW-0378">Hydrolase</keyword>
<dbReference type="GO" id="GO:0017061">
    <property type="term" value="F:S-methyl-5-thioadenosine phosphorylase activity"/>
    <property type="evidence" value="ECO:0007669"/>
    <property type="project" value="UniProtKB-EC"/>
</dbReference>
<accession>A0A6A8M7J4</accession>
<dbReference type="InterPro" id="IPR011324">
    <property type="entry name" value="Cytotoxic_necrot_fac-like_cat"/>
</dbReference>
<dbReference type="PANTHER" id="PTHR30616:SF2">
    <property type="entry name" value="PURINE NUCLEOSIDE PHOSPHORYLASE LACC1"/>
    <property type="match status" value="1"/>
</dbReference>
<gene>
    <name evidence="12" type="primary">pgeF</name>
    <name evidence="12" type="ORF">FYJ66_03470</name>
</gene>
<dbReference type="Pfam" id="PF02578">
    <property type="entry name" value="Cu-oxidase_4"/>
    <property type="match status" value="1"/>
</dbReference>
<dbReference type="EMBL" id="VUNB01000002">
    <property type="protein sequence ID" value="MST68650.1"/>
    <property type="molecule type" value="Genomic_DNA"/>
</dbReference>
<proteinExistence type="inferred from homology"/>
<keyword evidence="5" id="KW-0479">Metal-binding</keyword>
<evidence type="ECO:0000313" key="12">
    <source>
        <dbReference type="EMBL" id="MST68650.1"/>
    </source>
</evidence>
<evidence type="ECO:0000256" key="3">
    <source>
        <dbReference type="ARBA" id="ARBA00007353"/>
    </source>
</evidence>
<dbReference type="InterPro" id="IPR003730">
    <property type="entry name" value="Cu_polyphenol_OxRdtase"/>
</dbReference>
<evidence type="ECO:0000256" key="5">
    <source>
        <dbReference type="ARBA" id="ARBA00022723"/>
    </source>
</evidence>
<evidence type="ECO:0000256" key="4">
    <source>
        <dbReference type="ARBA" id="ARBA00022679"/>
    </source>
</evidence>
<keyword evidence="4" id="KW-0808">Transferase</keyword>
<evidence type="ECO:0000256" key="10">
    <source>
        <dbReference type="ARBA" id="ARBA00049893"/>
    </source>
</evidence>
<reference evidence="12" key="1">
    <citation type="submission" date="2019-09" db="EMBL/GenBank/DDBJ databases">
        <title>In-depth cultivation of the pig gut microbiome towards novel bacterial diversity and tailored functional studies.</title>
        <authorList>
            <person name="Wylensek D."/>
            <person name="Hitch T.C.A."/>
            <person name="Clavel T."/>
        </authorList>
    </citation>
    <scope>NUCLEOTIDE SEQUENCE</scope>
    <source>
        <strain evidence="12">RF-744-FAT-WT-3</strain>
    </source>
</reference>
<keyword evidence="7" id="KW-0862">Zinc</keyword>
<dbReference type="GO" id="GO:0016787">
    <property type="term" value="F:hydrolase activity"/>
    <property type="evidence" value="ECO:0007669"/>
    <property type="project" value="UniProtKB-KW"/>
</dbReference>
<dbReference type="Gene3D" id="3.60.140.10">
    <property type="entry name" value="CNF1/YfiH-like putative cysteine hydrolases"/>
    <property type="match status" value="1"/>
</dbReference>
<evidence type="ECO:0000256" key="8">
    <source>
        <dbReference type="ARBA" id="ARBA00047989"/>
    </source>
</evidence>
<dbReference type="NCBIfam" id="TIGR00726">
    <property type="entry name" value="peptidoglycan editing factor PgeF"/>
    <property type="match status" value="1"/>
</dbReference>
<name>A0A6A8M7J4_9FIRM</name>
<dbReference type="AlphaFoldDB" id="A0A6A8M7J4"/>
<comment type="catalytic activity">
    <reaction evidence="1">
        <text>inosine + phosphate = alpha-D-ribose 1-phosphate + hypoxanthine</text>
        <dbReference type="Rhea" id="RHEA:27646"/>
        <dbReference type="ChEBI" id="CHEBI:17368"/>
        <dbReference type="ChEBI" id="CHEBI:17596"/>
        <dbReference type="ChEBI" id="CHEBI:43474"/>
        <dbReference type="ChEBI" id="CHEBI:57720"/>
        <dbReference type="EC" id="2.4.2.1"/>
    </reaction>
    <physiologicalReaction direction="left-to-right" evidence="1">
        <dbReference type="Rhea" id="RHEA:27647"/>
    </physiologicalReaction>
</comment>
<protein>
    <recommendedName>
        <fullName evidence="11">Purine nucleoside phosphorylase</fullName>
    </recommendedName>
</protein>